<proteinExistence type="predicted"/>
<evidence type="ECO:0000313" key="2">
    <source>
        <dbReference type="Proteomes" id="UP000078492"/>
    </source>
</evidence>
<feature type="non-terminal residue" evidence="1">
    <location>
        <position position="1"/>
    </location>
</feature>
<evidence type="ECO:0000313" key="1">
    <source>
        <dbReference type="EMBL" id="KYN16988.1"/>
    </source>
</evidence>
<protein>
    <submittedName>
        <fullName evidence="1">Uncharacterized protein</fullName>
    </submittedName>
</protein>
<dbReference type="EMBL" id="KQ980278">
    <property type="protein sequence ID" value="KYN16988.1"/>
    <property type="molecule type" value="Genomic_DNA"/>
</dbReference>
<reference evidence="1 2" key="1">
    <citation type="submission" date="2015-09" db="EMBL/GenBank/DDBJ databases">
        <title>Trachymyrmex cornetzi WGS genome.</title>
        <authorList>
            <person name="Nygaard S."/>
            <person name="Hu H."/>
            <person name="Boomsma J."/>
            <person name="Zhang G."/>
        </authorList>
    </citation>
    <scope>NUCLEOTIDE SEQUENCE [LARGE SCALE GENOMIC DNA]</scope>
    <source>
        <strain evidence="1">Tcor2-1</strain>
        <tissue evidence="1">Whole body</tissue>
    </source>
</reference>
<dbReference type="Proteomes" id="UP000078492">
    <property type="component" value="Unassembled WGS sequence"/>
</dbReference>
<accession>A0A151J3G2</accession>
<keyword evidence="2" id="KW-1185">Reference proteome</keyword>
<gene>
    <name evidence="1" type="ORF">ALC57_10760</name>
</gene>
<name>A0A151J3G2_9HYME</name>
<sequence>VANGGIDNRGTGRVRWPIRTQIIQVPRWDVGWAAVTCGDVASR</sequence>
<dbReference type="AlphaFoldDB" id="A0A151J3G2"/>
<organism evidence="1 2">
    <name type="scientific">Trachymyrmex cornetzi</name>
    <dbReference type="NCBI Taxonomy" id="471704"/>
    <lineage>
        <taxon>Eukaryota</taxon>
        <taxon>Metazoa</taxon>
        <taxon>Ecdysozoa</taxon>
        <taxon>Arthropoda</taxon>
        <taxon>Hexapoda</taxon>
        <taxon>Insecta</taxon>
        <taxon>Pterygota</taxon>
        <taxon>Neoptera</taxon>
        <taxon>Endopterygota</taxon>
        <taxon>Hymenoptera</taxon>
        <taxon>Apocrita</taxon>
        <taxon>Aculeata</taxon>
        <taxon>Formicoidea</taxon>
        <taxon>Formicidae</taxon>
        <taxon>Myrmicinae</taxon>
        <taxon>Trachymyrmex</taxon>
    </lineage>
</organism>